<dbReference type="Proteomes" id="UP000013984">
    <property type="component" value="Unassembled WGS sequence"/>
</dbReference>
<name>R8ZY43_9LEPT</name>
<protein>
    <submittedName>
        <fullName evidence="1">Uncharacterized protein</fullName>
    </submittedName>
</protein>
<proteinExistence type="predicted"/>
<accession>R8ZY43</accession>
<sequence length="39" mass="4272">MSKINFQLLTNAITVSVSVAVLSMKLQKGSPTRFTKNCD</sequence>
<gene>
    <name evidence="1" type="ORF">LEP1GSC195_0679</name>
</gene>
<evidence type="ECO:0000313" key="1">
    <source>
        <dbReference type="EMBL" id="EOQ94896.1"/>
    </source>
</evidence>
<keyword evidence="2" id="KW-1185">Reference proteome</keyword>
<comment type="caution">
    <text evidence="1">The sequence shown here is derived from an EMBL/GenBank/DDBJ whole genome shotgun (WGS) entry which is preliminary data.</text>
</comment>
<dbReference type="AlphaFoldDB" id="R8ZY43"/>
<organism evidence="1 2">
    <name type="scientific">Leptospira wolbachii serovar Codice str. CDC</name>
    <dbReference type="NCBI Taxonomy" id="1218599"/>
    <lineage>
        <taxon>Bacteria</taxon>
        <taxon>Pseudomonadati</taxon>
        <taxon>Spirochaetota</taxon>
        <taxon>Spirochaetia</taxon>
        <taxon>Leptospirales</taxon>
        <taxon>Leptospiraceae</taxon>
        <taxon>Leptospira</taxon>
    </lineage>
</organism>
<evidence type="ECO:0000313" key="2">
    <source>
        <dbReference type="Proteomes" id="UP000013984"/>
    </source>
</evidence>
<reference evidence="1" key="1">
    <citation type="submission" date="2013-04" db="EMBL/GenBank/DDBJ databases">
        <authorList>
            <person name="Harkins D.M."/>
            <person name="Durkin A.S."/>
            <person name="Brinkac L.M."/>
            <person name="Haft D.H."/>
            <person name="Selengut J.D."/>
            <person name="Sanka R."/>
            <person name="DePew J."/>
            <person name="Purushe J."/>
            <person name="Galloway R.L."/>
            <person name="Vinetz J.M."/>
            <person name="Sutton G.G."/>
            <person name="Nierman W.C."/>
            <person name="Fouts D.E."/>
        </authorList>
    </citation>
    <scope>NUCLEOTIDE SEQUENCE [LARGE SCALE GENOMIC DNA]</scope>
    <source>
        <strain evidence="1">CDC</strain>
    </source>
</reference>
<dbReference type="EMBL" id="AOGZ02000016">
    <property type="protein sequence ID" value="EOQ94896.1"/>
    <property type="molecule type" value="Genomic_DNA"/>
</dbReference>